<organism evidence="10 11">
    <name type="scientific">Sorangium cellulosum</name>
    <name type="common">Polyangium cellulosum</name>
    <dbReference type="NCBI Taxonomy" id="56"/>
    <lineage>
        <taxon>Bacteria</taxon>
        <taxon>Pseudomonadati</taxon>
        <taxon>Myxococcota</taxon>
        <taxon>Polyangia</taxon>
        <taxon>Polyangiales</taxon>
        <taxon>Polyangiaceae</taxon>
        <taxon>Sorangium</taxon>
    </lineage>
</organism>
<protein>
    <recommendedName>
        <fullName evidence="12">DUF4157 domain-containing protein</fullName>
    </recommendedName>
</protein>
<evidence type="ECO:0000256" key="6">
    <source>
        <dbReference type="ARBA" id="ARBA00023316"/>
    </source>
</evidence>
<sequence>MIGGNRTGTPARLTLSRPGDRYEQEADRVADAVMRRPAPAPAEPSAAQVATARSLSPAGSTLARMCSSCEEETLQRQTDAASSVDALADVEDPEADVDDLEADVEASEADVDGLPEDPDADVDSRPEDPSGMPARAPGIDGPTTVDASIVPRGSGVPLDGATRAFMEPRFGVDFGRVRIHADAEAARSAELMRATAYTIGRNIYFGAGRYRPADPAGQRLLAHELAHVVQQSGGGLTATAQRQARRRPGRRRGGTRPGTARPRAQQRGAQRTVLCTHTNRQMPCAARPSCDRCSASRQSEVVHPACGNETCAGSSAANGSNFIRHIDVNKTTQQMTLLWGTRAATARAEGRILVSPNVSRTPSGSFSIGQKCGACHTNRCAEGMGWFAGFSGLTYGFHDSQRVGRGVQSHGCVRVLGCNDARRIHDNTSSGVTSVCIHTGAHCNHPHFRRPSGNSGPSPRAEPRRPAARVSAADATSGGDDAAAVS</sequence>
<comment type="similarity">
    <text evidence="2">Belongs to the YkuD family.</text>
</comment>
<proteinExistence type="inferred from homology"/>
<evidence type="ECO:0000259" key="8">
    <source>
        <dbReference type="Pfam" id="PF03734"/>
    </source>
</evidence>
<dbReference type="CDD" id="cd16913">
    <property type="entry name" value="YkuD_like"/>
    <property type="match status" value="1"/>
</dbReference>
<feature type="compositionally biased region" description="Basic residues" evidence="7">
    <location>
        <begin position="243"/>
        <end position="254"/>
    </location>
</feature>
<feature type="region of interest" description="Disordered" evidence="7">
    <location>
        <begin position="232"/>
        <end position="272"/>
    </location>
</feature>
<dbReference type="InterPro" id="IPR005490">
    <property type="entry name" value="LD_TPept_cat_dom"/>
</dbReference>
<comment type="pathway">
    <text evidence="1">Cell wall biogenesis; peptidoglycan biosynthesis.</text>
</comment>
<dbReference type="Proteomes" id="UP000075515">
    <property type="component" value="Unassembled WGS sequence"/>
</dbReference>
<evidence type="ECO:0000313" key="10">
    <source>
        <dbReference type="EMBL" id="KYF90504.1"/>
    </source>
</evidence>
<feature type="compositionally biased region" description="Basic and acidic residues" evidence="7">
    <location>
        <begin position="18"/>
        <end position="34"/>
    </location>
</feature>
<dbReference type="GO" id="GO:0009252">
    <property type="term" value="P:peptidoglycan biosynthetic process"/>
    <property type="evidence" value="ECO:0007669"/>
    <property type="project" value="UniProtKB-UniPathway"/>
</dbReference>
<evidence type="ECO:0000256" key="3">
    <source>
        <dbReference type="ARBA" id="ARBA00022679"/>
    </source>
</evidence>
<feature type="compositionally biased region" description="Acidic residues" evidence="7">
    <location>
        <begin position="102"/>
        <end position="121"/>
    </location>
</feature>
<evidence type="ECO:0000256" key="1">
    <source>
        <dbReference type="ARBA" id="ARBA00004752"/>
    </source>
</evidence>
<dbReference type="InterPro" id="IPR025295">
    <property type="entry name" value="eCIS_core_dom"/>
</dbReference>
<dbReference type="EMBL" id="JEMC01002123">
    <property type="protein sequence ID" value="KYF90504.1"/>
    <property type="molecule type" value="Genomic_DNA"/>
</dbReference>
<dbReference type="GO" id="GO:0008360">
    <property type="term" value="P:regulation of cell shape"/>
    <property type="evidence" value="ECO:0007669"/>
    <property type="project" value="UniProtKB-KW"/>
</dbReference>
<gene>
    <name evidence="10" type="ORF">BE18_11500</name>
</gene>
<evidence type="ECO:0008006" key="12">
    <source>
        <dbReference type="Google" id="ProtNLM"/>
    </source>
</evidence>
<feature type="region of interest" description="Disordered" evidence="7">
    <location>
        <begin position="446"/>
        <end position="486"/>
    </location>
</feature>
<reference evidence="10 11" key="1">
    <citation type="submission" date="2014-02" db="EMBL/GenBank/DDBJ databases">
        <title>The small core and large imbalanced accessory genome model reveals a collaborative survival strategy of Sorangium cellulosum strains in nature.</title>
        <authorList>
            <person name="Han K."/>
            <person name="Peng R."/>
            <person name="Blom J."/>
            <person name="Li Y.-Z."/>
        </authorList>
    </citation>
    <scope>NUCLEOTIDE SEQUENCE [LARGE SCALE GENOMIC DNA]</scope>
    <source>
        <strain evidence="10 11">So0149</strain>
    </source>
</reference>
<dbReference type="Pfam" id="PF13699">
    <property type="entry name" value="eCIS_core"/>
    <property type="match status" value="1"/>
</dbReference>
<feature type="compositionally biased region" description="Low complexity" evidence="7">
    <location>
        <begin position="35"/>
        <end position="52"/>
    </location>
</feature>
<name>A0A150SDF6_SORCE</name>
<comment type="caution">
    <text evidence="10">The sequence shown here is derived from an EMBL/GenBank/DDBJ whole genome shotgun (WGS) entry which is preliminary data.</text>
</comment>
<feature type="compositionally biased region" description="Low complexity" evidence="7">
    <location>
        <begin position="468"/>
        <end position="486"/>
    </location>
</feature>
<keyword evidence="6" id="KW-0961">Cell wall biogenesis/degradation</keyword>
<evidence type="ECO:0000313" key="11">
    <source>
        <dbReference type="Proteomes" id="UP000075515"/>
    </source>
</evidence>
<dbReference type="AlphaFoldDB" id="A0A150SDF6"/>
<keyword evidence="4" id="KW-0133">Cell shape</keyword>
<dbReference type="InterPro" id="IPR038063">
    <property type="entry name" value="Transpep_catalytic_dom"/>
</dbReference>
<accession>A0A150SDF6</accession>
<dbReference type="GO" id="GO:0071555">
    <property type="term" value="P:cell wall organization"/>
    <property type="evidence" value="ECO:0007669"/>
    <property type="project" value="UniProtKB-KW"/>
</dbReference>
<feature type="domain" description="eCIS core" evidence="9">
    <location>
        <begin position="157"/>
        <end position="234"/>
    </location>
</feature>
<keyword evidence="3" id="KW-0808">Transferase</keyword>
<evidence type="ECO:0000256" key="2">
    <source>
        <dbReference type="ARBA" id="ARBA00005992"/>
    </source>
</evidence>
<keyword evidence="5" id="KW-0573">Peptidoglycan synthesis</keyword>
<feature type="region of interest" description="Disordered" evidence="7">
    <location>
        <begin position="1"/>
        <end position="62"/>
    </location>
</feature>
<evidence type="ECO:0000256" key="5">
    <source>
        <dbReference type="ARBA" id="ARBA00022984"/>
    </source>
</evidence>
<evidence type="ECO:0000256" key="7">
    <source>
        <dbReference type="SAM" id="MobiDB-lite"/>
    </source>
</evidence>
<evidence type="ECO:0000259" key="9">
    <source>
        <dbReference type="Pfam" id="PF13699"/>
    </source>
</evidence>
<dbReference type="SUPFAM" id="SSF141523">
    <property type="entry name" value="L,D-transpeptidase catalytic domain-like"/>
    <property type="match status" value="1"/>
</dbReference>
<dbReference type="Pfam" id="PF03734">
    <property type="entry name" value="YkuD"/>
    <property type="match status" value="1"/>
</dbReference>
<dbReference type="GO" id="GO:0016740">
    <property type="term" value="F:transferase activity"/>
    <property type="evidence" value="ECO:0007669"/>
    <property type="project" value="UniProtKB-KW"/>
</dbReference>
<feature type="domain" description="L,D-TPase catalytic" evidence="8">
    <location>
        <begin position="324"/>
        <end position="435"/>
    </location>
</feature>
<feature type="region of interest" description="Disordered" evidence="7">
    <location>
        <begin position="102"/>
        <end position="147"/>
    </location>
</feature>
<dbReference type="UniPathway" id="UPA00219"/>
<feature type="compositionally biased region" description="Low complexity" evidence="7">
    <location>
        <begin position="257"/>
        <end position="271"/>
    </location>
</feature>
<dbReference type="Gene3D" id="2.40.440.10">
    <property type="entry name" value="L,D-transpeptidase catalytic domain-like"/>
    <property type="match status" value="1"/>
</dbReference>
<evidence type="ECO:0000256" key="4">
    <source>
        <dbReference type="ARBA" id="ARBA00022960"/>
    </source>
</evidence>
<dbReference type="GO" id="GO:0004180">
    <property type="term" value="F:carboxypeptidase activity"/>
    <property type="evidence" value="ECO:0007669"/>
    <property type="project" value="UniProtKB-ARBA"/>
</dbReference>